<feature type="domain" description="Cyclic nucleotide-binding" evidence="6">
    <location>
        <begin position="910"/>
        <end position="1027"/>
    </location>
</feature>
<gene>
    <name evidence="7" type="ORF">JG688_00008019</name>
</gene>
<dbReference type="AlphaFoldDB" id="A0A8J5IJG1"/>
<dbReference type="InterPro" id="IPR000873">
    <property type="entry name" value="AMP-dep_synth/lig_dom"/>
</dbReference>
<dbReference type="GO" id="GO:0016020">
    <property type="term" value="C:membrane"/>
    <property type="evidence" value="ECO:0007669"/>
    <property type="project" value="TreeGrafter"/>
</dbReference>
<keyword evidence="1" id="KW-0436">Ligase</keyword>
<feature type="region of interest" description="Disordered" evidence="4">
    <location>
        <begin position="1131"/>
        <end position="1150"/>
    </location>
</feature>
<dbReference type="GO" id="GO:0004467">
    <property type="term" value="F:long-chain fatty acid-CoA ligase activity"/>
    <property type="evidence" value="ECO:0007669"/>
    <property type="project" value="TreeGrafter"/>
</dbReference>
<proteinExistence type="predicted"/>
<protein>
    <recommendedName>
        <fullName evidence="6">Cyclic nucleotide-binding domain-containing protein</fullName>
    </recommendedName>
</protein>
<evidence type="ECO:0000256" key="2">
    <source>
        <dbReference type="ARBA" id="ARBA00022832"/>
    </source>
</evidence>
<evidence type="ECO:0000259" key="6">
    <source>
        <dbReference type="PROSITE" id="PS50042"/>
    </source>
</evidence>
<dbReference type="EMBL" id="JAENGY010000407">
    <property type="protein sequence ID" value="KAG6963737.1"/>
    <property type="molecule type" value="Genomic_DNA"/>
</dbReference>
<keyword evidence="5" id="KW-0472">Membrane</keyword>
<dbReference type="PROSITE" id="PS00455">
    <property type="entry name" value="AMP_BINDING"/>
    <property type="match status" value="1"/>
</dbReference>
<feature type="transmembrane region" description="Helical" evidence="5">
    <location>
        <begin position="806"/>
        <end position="828"/>
    </location>
</feature>
<keyword evidence="5" id="KW-1133">Transmembrane helix</keyword>
<sequence length="1150" mass="127665">MGVWKTDQLAPVRVSTPTSGTSDLAAREPTTVLGVFKGVVSRLPHGRALSIKKDGEWVTHTWQQYYEISQQFARALIHVGVEPHEAVNVLGPNCPEWLFTNMGSIMAGAVIAGVYVTSTPEACQYISAHCDAKVVVVSDKAQLDKYLSVVDQLPKLKALVVWSEADVPQETNCSVPIYSFSDFLRLGENVEARLLDERMAAQLPGHCCTLIYTSGTTGPPKAVMISHDNLTWTVAAAMNTLPALGDAKRTVSFLPLSHVAAQILDIHLPLAIGSEVYFAGPDALRGGLLGTLQEVRPNFFFGVPRVWEKMMESLKEKLGGAPEGLKKSLLTWAMVQGAENAEQSQYGVTPRLSLSFWAADYLLLGKVRSALGLDECTTFLTGAAPIAPDVIRYFSTLNIPLYELFGQSECTGPHSTNTPDKWKIGSVGPEMEGTKTRIDSDTGEIQYTGRHIFMGYLKDEAATKATLDDDGWLYSGDVGEIDKDGFLSITGRIKEIIITSGGENVPPILIENALKAELPVLANVVVIGEQRKFLTFLCSLRVEPDVVTGAPTDKLDKTALAVAKEIGSKATTVPEAQELAEQERLVRLARSNRTYKYMLLPDSLFRYCWDLLLAITTILLIWRVPYTIAFGDSDLWYWFAFNKITDAIYLLDVILNFRTGYVEDTEVIMDNRLVAKHYIKTWFIVDVIGSIPVEYIVSFNTAGISSVERKAFKASVKYMKVPKLFRVTRLIKFVQKYMKFAYAVQVFACYISFIHWVACLWAGPMLGLTDVEDDQLAYNEALYSAVLLMLNISAAQVEPKWQFVSALLGVVGFLFQCLTLASITAGVIGSSSRALQYQEKVRMVMSDLKALHVPSELRKSARNYYETLWRMKNTSDRYEKAIYEDEDLSPALRAEIALYIHRNLIATVPLFQDCSDSCLAACVMRLKTQLYMRGDVVFHKGDPANSMVIISRGKIKVISPDNEGLLVVLKQGSFFGEIGLLRHTTRSCTVIAGTFCELKSLERNDAEEIFDAYPHIHDRLFAEAEKRRLDTRLKARLYNVKVLDNAHAVDVSSIVEDPDGGTNSKSFVDGGADDKPPATSSSGSGGKPSRYNSFQTEDGIAVNSELDNMNINLEEIQRLVEMLRDTQGRLSRVQERRQIQNCHSQSRLSP</sequence>
<dbReference type="PANTHER" id="PTHR43272">
    <property type="entry name" value="LONG-CHAIN-FATTY-ACID--COA LIGASE"/>
    <property type="match status" value="1"/>
</dbReference>
<dbReference type="GO" id="GO:0005783">
    <property type="term" value="C:endoplasmic reticulum"/>
    <property type="evidence" value="ECO:0007669"/>
    <property type="project" value="TreeGrafter"/>
</dbReference>
<dbReference type="CDD" id="cd00038">
    <property type="entry name" value="CAP_ED"/>
    <property type="match status" value="1"/>
</dbReference>
<dbReference type="SMART" id="SM00100">
    <property type="entry name" value="cNMP"/>
    <property type="match status" value="1"/>
</dbReference>
<dbReference type="InterPro" id="IPR020845">
    <property type="entry name" value="AMP-binding_CS"/>
</dbReference>
<keyword evidence="8" id="KW-1185">Reference proteome</keyword>
<accession>A0A8J5IJG1</accession>
<evidence type="ECO:0000256" key="4">
    <source>
        <dbReference type="SAM" id="MobiDB-lite"/>
    </source>
</evidence>
<dbReference type="InterPro" id="IPR000595">
    <property type="entry name" value="cNMP-bd_dom"/>
</dbReference>
<organism evidence="7 8">
    <name type="scientific">Phytophthora aleatoria</name>
    <dbReference type="NCBI Taxonomy" id="2496075"/>
    <lineage>
        <taxon>Eukaryota</taxon>
        <taxon>Sar</taxon>
        <taxon>Stramenopiles</taxon>
        <taxon>Oomycota</taxon>
        <taxon>Peronosporomycetes</taxon>
        <taxon>Peronosporales</taxon>
        <taxon>Peronosporaceae</taxon>
        <taxon>Phytophthora</taxon>
    </lineage>
</organism>
<dbReference type="PROSITE" id="PS50042">
    <property type="entry name" value="CNMP_BINDING_3"/>
    <property type="match status" value="1"/>
</dbReference>
<keyword evidence="5" id="KW-0812">Transmembrane</keyword>
<evidence type="ECO:0000256" key="1">
    <source>
        <dbReference type="ARBA" id="ARBA00022598"/>
    </source>
</evidence>
<reference evidence="7" key="1">
    <citation type="submission" date="2021-01" db="EMBL/GenBank/DDBJ databases">
        <title>Phytophthora aleatoria, a newly-described species from Pinus radiata is distinct from Phytophthora cactorum isolates based on comparative genomics.</title>
        <authorList>
            <person name="Mcdougal R."/>
            <person name="Panda P."/>
            <person name="Williams N."/>
            <person name="Studholme D.J."/>
        </authorList>
    </citation>
    <scope>NUCLEOTIDE SEQUENCE</scope>
    <source>
        <strain evidence="7">NZFS 4037</strain>
    </source>
</reference>
<feature type="transmembrane region" description="Helical" evidence="5">
    <location>
        <begin position="776"/>
        <end position="794"/>
    </location>
</feature>
<dbReference type="Pfam" id="PF23562">
    <property type="entry name" value="AMP-binding_C_3"/>
    <property type="match status" value="1"/>
</dbReference>
<feature type="transmembrane region" description="Helical" evidence="5">
    <location>
        <begin position="740"/>
        <end position="764"/>
    </location>
</feature>
<comment type="caution">
    <text evidence="7">The sequence shown here is derived from an EMBL/GenBank/DDBJ whole genome shotgun (WGS) entry which is preliminary data.</text>
</comment>
<evidence type="ECO:0000313" key="7">
    <source>
        <dbReference type="EMBL" id="KAG6963737.1"/>
    </source>
</evidence>
<feature type="compositionally biased region" description="Polar residues" evidence="4">
    <location>
        <begin position="1139"/>
        <end position="1150"/>
    </location>
</feature>
<dbReference type="PANTHER" id="PTHR43272:SF32">
    <property type="entry name" value="AMP-DEPENDENT SYNTHETASE_LIGASE DOMAIN-CONTAINING PROTEIN"/>
    <property type="match status" value="1"/>
</dbReference>
<feature type="region of interest" description="Disordered" evidence="4">
    <location>
        <begin position="1054"/>
        <end position="1094"/>
    </location>
</feature>
<name>A0A8J5IJG1_9STRA</name>
<keyword evidence="2" id="KW-0276">Fatty acid metabolism</keyword>
<evidence type="ECO:0000313" key="8">
    <source>
        <dbReference type="Proteomes" id="UP000709295"/>
    </source>
</evidence>
<evidence type="ECO:0000256" key="3">
    <source>
        <dbReference type="ARBA" id="ARBA00023098"/>
    </source>
</evidence>
<keyword evidence="3" id="KW-0443">Lipid metabolism</keyword>
<dbReference type="Pfam" id="PF00501">
    <property type="entry name" value="AMP-binding"/>
    <property type="match status" value="1"/>
</dbReference>
<dbReference type="Pfam" id="PF00027">
    <property type="entry name" value="cNMP_binding"/>
    <property type="match status" value="1"/>
</dbReference>
<evidence type="ECO:0000256" key="5">
    <source>
        <dbReference type="SAM" id="Phobius"/>
    </source>
</evidence>
<dbReference type="Proteomes" id="UP000709295">
    <property type="component" value="Unassembled WGS sequence"/>
</dbReference>